<name>A0ABU0VVL3_9RHOB</name>
<comment type="caution">
    <text evidence="1">The sequence shown here is derived from an EMBL/GenBank/DDBJ whole genome shotgun (WGS) entry which is preliminary data.</text>
</comment>
<accession>A0ABU0VVL3</accession>
<proteinExistence type="predicted"/>
<dbReference type="GO" id="GO:0016740">
    <property type="term" value="F:transferase activity"/>
    <property type="evidence" value="ECO:0007669"/>
    <property type="project" value="UniProtKB-KW"/>
</dbReference>
<protein>
    <submittedName>
        <fullName evidence="1">Polysaccharide pyruvyl transferase family protein</fullName>
    </submittedName>
</protein>
<sequence length="257" mass="29011">MKLVFQHLRETRNIGDRWCSPFDYFNWPGAEARDLRKAGAAYDIGIYGGGKIFGSLSKEAGVIRGQTTRHIAWGVSTVQTFPISFRYSASRRLCELIGSRDFGDKRYDFAPCVSCMSPLFDIVKPPEHDVVFYYHAGKTAGQGINIPSWMPSLSNNCSSLEEALAFIASGRTVVSNSYHGVYWSLLMGRRVICIPFSGKFSSYRYPPFYSSAKRWADDLRKGLAQPQMLQVCREATLRFKYRVDAVIDEVNAAHSRL</sequence>
<reference evidence="1 2" key="1">
    <citation type="submission" date="2023-08" db="EMBL/GenBank/DDBJ databases">
        <title>Characterization of two Paracoccaceae strains isolated from Phycosphere and proposal of Xinfangfangia lacusdiani sp. nov.</title>
        <authorList>
            <person name="Deng Y."/>
            <person name="Zhang Y.Q."/>
        </authorList>
    </citation>
    <scope>NUCLEOTIDE SEQUENCE [LARGE SCALE GENOMIC DNA]</scope>
    <source>
        <strain evidence="1 2">CPCC 101601</strain>
    </source>
</reference>
<keyword evidence="2" id="KW-1185">Reference proteome</keyword>
<dbReference type="EMBL" id="JAVDBT010000004">
    <property type="protein sequence ID" value="MDQ2065781.1"/>
    <property type="molecule type" value="Genomic_DNA"/>
</dbReference>
<gene>
    <name evidence="1" type="ORF">Q9295_05315</name>
</gene>
<organism evidence="1 2">
    <name type="scientific">Pseudogemmobacter lacusdianii</name>
    <dbReference type="NCBI Taxonomy" id="3069608"/>
    <lineage>
        <taxon>Bacteria</taxon>
        <taxon>Pseudomonadati</taxon>
        <taxon>Pseudomonadota</taxon>
        <taxon>Alphaproteobacteria</taxon>
        <taxon>Rhodobacterales</taxon>
        <taxon>Paracoccaceae</taxon>
        <taxon>Pseudogemmobacter</taxon>
    </lineage>
</organism>
<dbReference type="RefSeq" id="WP_306679470.1">
    <property type="nucleotide sequence ID" value="NZ_JAVDBT010000004.1"/>
</dbReference>
<evidence type="ECO:0000313" key="1">
    <source>
        <dbReference type="EMBL" id="MDQ2065781.1"/>
    </source>
</evidence>
<evidence type="ECO:0000313" key="2">
    <source>
        <dbReference type="Proteomes" id="UP001239680"/>
    </source>
</evidence>
<dbReference type="Proteomes" id="UP001239680">
    <property type="component" value="Unassembled WGS sequence"/>
</dbReference>
<keyword evidence="1" id="KW-0808">Transferase</keyword>